<proteinExistence type="predicted"/>
<dbReference type="AlphaFoldDB" id="A0AAC9RJJ2"/>
<dbReference type="Pfam" id="PF02026">
    <property type="entry name" value="RyR"/>
    <property type="match status" value="1"/>
</dbReference>
<dbReference type="RefSeq" id="WP_070971557.1">
    <property type="nucleotide sequence ID" value="NZ_CP017603.1"/>
</dbReference>
<dbReference type="Proteomes" id="UP000192478">
    <property type="component" value="Chromosome"/>
</dbReference>
<name>A0AAC9RJJ2_9CLOT</name>
<evidence type="ECO:0000313" key="2">
    <source>
        <dbReference type="EMBL" id="AOY77663.1"/>
    </source>
</evidence>
<dbReference type="InterPro" id="IPR027417">
    <property type="entry name" value="P-loop_NTPase"/>
</dbReference>
<dbReference type="EMBL" id="CP017603">
    <property type="protein sequence ID" value="AOY77663.1"/>
    <property type="molecule type" value="Genomic_DNA"/>
</dbReference>
<evidence type="ECO:0000313" key="5">
    <source>
        <dbReference type="Proteomes" id="UP000192478"/>
    </source>
</evidence>
<keyword evidence="4" id="KW-1185">Reference proteome</keyword>
<dbReference type="InterPro" id="IPR003032">
    <property type="entry name" value="Ryanodine_rcpt"/>
</dbReference>
<dbReference type="Gene3D" id="6.20.350.10">
    <property type="match status" value="2"/>
</dbReference>
<keyword evidence="2" id="KW-0675">Receptor</keyword>
<evidence type="ECO:0000259" key="1">
    <source>
        <dbReference type="Pfam" id="PF02026"/>
    </source>
</evidence>
<reference evidence="3 5" key="2">
    <citation type="submission" date="2017-03" db="EMBL/GenBank/DDBJ databases">
        <title>Complete sequence of Clostridium formicaceticum DSM 92.</title>
        <authorList>
            <person name="Poehlein A."/>
            <person name="Karl M."/>
            <person name="Bengelsdorf F.R."/>
            <person name="Duerre P."/>
            <person name="Daniel R."/>
        </authorList>
    </citation>
    <scope>NUCLEOTIDE SEQUENCE [LARGE SCALE GENOMIC DNA]</scope>
    <source>
        <strain evidence="3 5">DSM 92</strain>
    </source>
</reference>
<dbReference type="EMBL" id="CP020559">
    <property type="protein sequence ID" value="ARE88249.1"/>
    <property type="molecule type" value="Genomic_DNA"/>
</dbReference>
<gene>
    <name evidence="2" type="ORF">BJL90_18450</name>
    <name evidence="3" type="ORF">CLFO_26500</name>
</gene>
<organism evidence="3 5">
    <name type="scientific">Clostridium formicaceticum</name>
    <dbReference type="NCBI Taxonomy" id="1497"/>
    <lineage>
        <taxon>Bacteria</taxon>
        <taxon>Bacillati</taxon>
        <taxon>Bacillota</taxon>
        <taxon>Clostridia</taxon>
        <taxon>Eubacteriales</taxon>
        <taxon>Clostridiaceae</taxon>
        <taxon>Clostridium</taxon>
    </lineage>
</organism>
<dbReference type="SUPFAM" id="SSF52540">
    <property type="entry name" value="P-loop containing nucleoside triphosphate hydrolases"/>
    <property type="match status" value="1"/>
</dbReference>
<dbReference type="Gene3D" id="3.40.50.300">
    <property type="entry name" value="P-loop containing nucleotide triphosphate hydrolases"/>
    <property type="match status" value="1"/>
</dbReference>
<sequence>MKNKNIKIVVTGDICINSLQWITDPQNNEGFNWQTHLNMHNMLKPGESLLLSQLVELATGASILAPKIEDMALKLSREFLHSTAELNLFPKYDDRRNEEKVYRVKHFLGFTGPSSGIPKLLPIINDDENAAMVIIDDENNGFNLNTAFWPLAIQTPEKSPIILYKTNNPNGSSKLWKHLEMNHIENTIVVINSDDLRSKGVNISKSLSWEKTAQNFLWQINNSPNLAFLANCHHLIVPFGLEGAIYYRNDGIAESRLYFLPDEVEGGFVKENQGKMYGLTSCFVAGLAQSIASENADKASLSISINDGIRQGIVAAHKYFIEGFGENLEESPFPHPSIFIEDENHFIYKEHVQDVRIPCSSSTNCSSCWYILKDKSSANLAEIAYDIVKNGEGRVAKFIPIAQFGNLKTVDRVEIESYRSIKNLMWEYVSSKNTVRPLSIAIFGTPGSGKSFGVTEIAASIAPKLIKKLDFNLSQFRSPSDLINAFHRVRDYSLQGRIPLVFFDEFDSSFEGKLGWLKYFLAPMQDGVFREGEATHPIGKAILVFAGGTASTFKEFWGKNLTDENEQKQFLLEFKNAKGPDFVSRLRGYVNILGVNQTTDSRDQLFIIRRAMLLRSFLQRKVPHLINDKGEAQIDNGVLRALLKVPRYKHESRSMEAILEMSMLAQAKKWEQSHLPSREQLKLHVDEEQFLRHMMHDSFYSEKIENLAIAAHEKYISLYADNKEIDPNFVQPWQSLSEYLKDCSRDQAKHIPDALLKINYDIVSVKDKPPIKEFTDSELKILAAHEHTRWSLHRKEAGWKYGPVKDYKKKTEPALVSWDVLPHEKKIKLYEIVKIWPEILANANFAIEQLTFSRNCEALG</sequence>
<evidence type="ECO:0000313" key="4">
    <source>
        <dbReference type="Proteomes" id="UP000177894"/>
    </source>
</evidence>
<feature type="domain" description="Ryanodine receptor Ryr" evidence="1">
    <location>
        <begin position="780"/>
        <end position="833"/>
    </location>
</feature>
<evidence type="ECO:0000313" key="3">
    <source>
        <dbReference type="EMBL" id="ARE88249.1"/>
    </source>
</evidence>
<dbReference type="Proteomes" id="UP000177894">
    <property type="component" value="Chromosome"/>
</dbReference>
<accession>A0AAC9RJJ2</accession>
<dbReference type="KEGG" id="cfm:BJL90_18450"/>
<reference evidence="2 4" key="1">
    <citation type="submission" date="2016-10" db="EMBL/GenBank/DDBJ databases">
        <title>Complete Genome Sequence of Acetogen Clostridium formicoaceticum ATCC 27076.</title>
        <authorList>
            <person name="Bao T."/>
            <person name="Cheng C."/>
            <person name="Zhao J."/>
            <person name="Yang S.-T."/>
            <person name="Wang J."/>
            <person name="Wang M."/>
        </authorList>
    </citation>
    <scope>NUCLEOTIDE SEQUENCE [LARGE SCALE GENOMIC DNA]</scope>
    <source>
        <strain evidence="2 4">ATCC 27076</strain>
    </source>
</reference>
<protein>
    <submittedName>
        <fullName evidence="3">RyR domain protein</fullName>
    </submittedName>
    <submittedName>
        <fullName evidence="2">Ryanodine receptor Ryr</fullName>
    </submittedName>
</protein>